<feature type="coiled-coil region" evidence="1">
    <location>
        <begin position="83"/>
        <end position="110"/>
    </location>
</feature>
<dbReference type="InterPro" id="IPR000835">
    <property type="entry name" value="HTH_MarR-typ"/>
</dbReference>
<dbReference type="InterPro" id="IPR036388">
    <property type="entry name" value="WH-like_DNA-bd_sf"/>
</dbReference>
<sequence>MSTEGTRYHLLRLLEDNPEATQRELAMGMGVSVGKANYVLRALMDKGLVKAQNFRRSDNKRAYLYKLTPAGVAEKMRIARSYLAQRKAEYERIREEIEALEAELGALRAEEDG</sequence>
<comment type="caution">
    <text evidence="3">The sequence shown here is derived from an EMBL/GenBank/DDBJ whole genome shotgun (WGS) entry which is preliminary data.</text>
</comment>
<keyword evidence="1" id="KW-0175">Coiled coil</keyword>
<accession>A0ABV4U1C3</accession>
<dbReference type="Gene3D" id="1.10.10.10">
    <property type="entry name" value="Winged helix-like DNA-binding domain superfamily/Winged helix DNA-binding domain"/>
    <property type="match status" value="1"/>
</dbReference>
<dbReference type="SMART" id="SM00347">
    <property type="entry name" value="HTH_MARR"/>
    <property type="match status" value="1"/>
</dbReference>
<keyword evidence="4" id="KW-1185">Reference proteome</keyword>
<dbReference type="Pfam" id="PF13412">
    <property type="entry name" value="HTH_24"/>
    <property type="match status" value="1"/>
</dbReference>
<feature type="domain" description="HTH marR-type" evidence="2">
    <location>
        <begin position="1"/>
        <end position="98"/>
    </location>
</feature>
<organism evidence="3 4">
    <name type="scientific">Thiohalorhabdus methylotrophus</name>
    <dbReference type="NCBI Taxonomy" id="3242694"/>
    <lineage>
        <taxon>Bacteria</taxon>
        <taxon>Pseudomonadati</taxon>
        <taxon>Pseudomonadota</taxon>
        <taxon>Gammaproteobacteria</taxon>
        <taxon>Thiohalorhabdales</taxon>
        <taxon>Thiohalorhabdaceae</taxon>
        <taxon>Thiohalorhabdus</taxon>
    </lineage>
</organism>
<proteinExistence type="predicted"/>
<evidence type="ECO:0000259" key="2">
    <source>
        <dbReference type="SMART" id="SM00347"/>
    </source>
</evidence>
<evidence type="ECO:0000313" key="3">
    <source>
        <dbReference type="EMBL" id="MFA9462548.1"/>
    </source>
</evidence>
<dbReference type="RefSeq" id="WP_373657337.1">
    <property type="nucleotide sequence ID" value="NZ_JBGUAW010000017.1"/>
</dbReference>
<reference evidence="3 4" key="1">
    <citation type="submission" date="2024-08" db="EMBL/GenBank/DDBJ databases">
        <title>Whole-genome sequencing of halo(alkali)philic microorganisms from hypersaline lakes.</title>
        <authorList>
            <person name="Sorokin D.Y."/>
            <person name="Merkel A.Y."/>
            <person name="Messina E."/>
            <person name="Yakimov M."/>
        </authorList>
    </citation>
    <scope>NUCLEOTIDE SEQUENCE [LARGE SCALE GENOMIC DNA]</scope>
    <source>
        <strain evidence="3 4">Cl-TMA</strain>
    </source>
</reference>
<dbReference type="InterPro" id="IPR026433">
    <property type="entry name" value="MarR_EPS"/>
</dbReference>
<dbReference type="EMBL" id="JBGUAW010000017">
    <property type="protein sequence ID" value="MFA9462548.1"/>
    <property type="molecule type" value="Genomic_DNA"/>
</dbReference>
<protein>
    <submittedName>
        <fullName evidence="3">MarR family EPS-associated transcriptional regulator</fullName>
    </submittedName>
</protein>
<dbReference type="Proteomes" id="UP001575181">
    <property type="component" value="Unassembled WGS sequence"/>
</dbReference>
<dbReference type="SUPFAM" id="SSF46785">
    <property type="entry name" value="Winged helix' DNA-binding domain"/>
    <property type="match status" value="1"/>
</dbReference>
<evidence type="ECO:0000313" key="4">
    <source>
        <dbReference type="Proteomes" id="UP001575181"/>
    </source>
</evidence>
<dbReference type="InterPro" id="IPR036390">
    <property type="entry name" value="WH_DNA-bd_sf"/>
</dbReference>
<gene>
    <name evidence="3" type="ORF">ACERLL_17215</name>
</gene>
<dbReference type="NCBIfam" id="TIGR04176">
    <property type="entry name" value="MarR_EPS"/>
    <property type="match status" value="1"/>
</dbReference>
<name>A0ABV4U1C3_9GAMM</name>
<evidence type="ECO:0000256" key="1">
    <source>
        <dbReference type="SAM" id="Coils"/>
    </source>
</evidence>